<name>A0A1Y3R4B7_9BACT</name>
<dbReference type="PANTHER" id="PTHR11496:SF102">
    <property type="entry name" value="ALCOHOL DEHYDROGENASE 4"/>
    <property type="match status" value="1"/>
</dbReference>
<gene>
    <name evidence="7" type="primary">fucO</name>
    <name evidence="8" type="ORF">B5G41_08115</name>
    <name evidence="7" type="ORF">F2S36_02775</name>
</gene>
<dbReference type="EMBL" id="VVUY01000002">
    <property type="protein sequence ID" value="KAA2563754.1"/>
    <property type="molecule type" value="Genomic_DNA"/>
</dbReference>
<protein>
    <submittedName>
        <fullName evidence="8">Lactaldehyde reductase</fullName>
        <ecNumber evidence="7">1.1.1.77</ecNumber>
    </submittedName>
</protein>
<dbReference type="Pfam" id="PF25137">
    <property type="entry name" value="ADH_Fe_C"/>
    <property type="match status" value="1"/>
</dbReference>
<evidence type="ECO:0000313" key="8">
    <source>
        <dbReference type="EMBL" id="OUN03640.1"/>
    </source>
</evidence>
<dbReference type="NCBIfam" id="TIGR02638">
    <property type="entry name" value="lactal_redase"/>
    <property type="match status" value="1"/>
</dbReference>
<accession>A0A1Y3R4B7</accession>
<dbReference type="AlphaFoldDB" id="A0A1Y3R4B7"/>
<evidence type="ECO:0000259" key="5">
    <source>
        <dbReference type="Pfam" id="PF00465"/>
    </source>
</evidence>
<dbReference type="PANTHER" id="PTHR11496">
    <property type="entry name" value="ALCOHOL DEHYDROGENASE"/>
    <property type="match status" value="1"/>
</dbReference>
<dbReference type="InterPro" id="IPR001670">
    <property type="entry name" value="ADH_Fe/GldA"/>
</dbReference>
<dbReference type="InterPro" id="IPR013460">
    <property type="entry name" value="Lactal_redase"/>
</dbReference>
<evidence type="ECO:0000313" key="9">
    <source>
        <dbReference type="Proteomes" id="UP000195772"/>
    </source>
</evidence>
<dbReference type="Gene3D" id="3.40.50.1970">
    <property type="match status" value="1"/>
</dbReference>
<dbReference type="RefSeq" id="WP_018695732.1">
    <property type="nucleotide sequence ID" value="NZ_AP025562.1"/>
</dbReference>
<evidence type="ECO:0000256" key="2">
    <source>
        <dbReference type="ARBA" id="ARBA00007358"/>
    </source>
</evidence>
<dbReference type="GO" id="GO:0008912">
    <property type="term" value="F:lactaldehyde reductase activity"/>
    <property type="evidence" value="ECO:0007669"/>
    <property type="project" value="UniProtKB-EC"/>
</dbReference>
<comment type="cofactor">
    <cofactor evidence="1">
        <name>Fe cation</name>
        <dbReference type="ChEBI" id="CHEBI:24875"/>
    </cofactor>
</comment>
<reference evidence="7 10" key="3">
    <citation type="journal article" date="2019" name="Nat. Med.">
        <title>A library of human gut bacterial isolates paired with longitudinal multiomics data enables mechanistic microbiome research.</title>
        <authorList>
            <person name="Poyet M."/>
            <person name="Groussin M."/>
            <person name="Gibbons S.M."/>
            <person name="Avila-Pacheco J."/>
            <person name="Jiang X."/>
            <person name="Kearney S.M."/>
            <person name="Perrotta A.R."/>
            <person name="Berdy B."/>
            <person name="Zhao S."/>
            <person name="Lieberman T.D."/>
            <person name="Swanson P.K."/>
            <person name="Smith M."/>
            <person name="Roesemann S."/>
            <person name="Alexander J.E."/>
            <person name="Rich S.A."/>
            <person name="Livny J."/>
            <person name="Vlamakis H."/>
            <person name="Clish C."/>
            <person name="Bullock K."/>
            <person name="Deik A."/>
            <person name="Scott J."/>
            <person name="Pierce K.A."/>
            <person name="Xavier R.J."/>
            <person name="Alm E.J."/>
        </authorList>
    </citation>
    <scope>NUCLEOTIDE SEQUENCE [LARGE SCALE GENOMIC DNA]</scope>
    <source>
        <strain evidence="7 10">BIOML-A204</strain>
    </source>
</reference>
<sequence length="384" mass="41148">MYRIVLNETSYYGAGCRSVIADEIRKRGFKKVLLVTDKDLIRFGVAAKIEEVLRGADIPYEIYSQIKANPTIRNVQQGVEAFKASGADCMVALGGGSSIDTAKAVGIIVNNPEFADVRSLEGVADTKHRAVPTFAVPTTAGTAAEVTINYVITDEENRKKMVCVDPNDIPMCAVIDCELMMSMPRGLTAATGMDALTHAIEGYITPGAWTMSDMFELKAIELVAAHLRNAVEDGSDPVARNGMAEAQYIAGMGFSNVGLGIVHSMAHPLGAFYDTPHGVANALLLPYVMEYNAESPSRAKYLDIARAMGVDTAGMSVDEGVAAAVRAVRDLSLSIRIPQRLHEIGVREEDIPALAVAAFNDVCTGGNPRPTSVGDIEKLYRTAF</sequence>
<reference evidence="9" key="1">
    <citation type="submission" date="2017-04" db="EMBL/GenBank/DDBJ databases">
        <title>Function of individual gut microbiota members based on whole genome sequencing of pure cultures obtained from chicken caecum.</title>
        <authorList>
            <person name="Medvecky M."/>
            <person name="Cejkova D."/>
            <person name="Polansky O."/>
            <person name="Karasova D."/>
            <person name="Kubasova T."/>
            <person name="Cizek A."/>
            <person name="Rychlik I."/>
        </authorList>
    </citation>
    <scope>NUCLEOTIDE SEQUENCE [LARGE SCALE GENOMIC DNA]</scope>
    <source>
        <strain evidence="9">An90</strain>
    </source>
</reference>
<comment type="caution">
    <text evidence="8">The sequence shown here is derived from an EMBL/GenBank/DDBJ whole genome shotgun (WGS) entry which is preliminary data.</text>
</comment>
<reference evidence="8" key="2">
    <citation type="journal article" date="2018" name="BMC Genomics">
        <title>Whole genome sequencing and function prediction of 133 gut anaerobes isolated from chicken caecum in pure cultures.</title>
        <authorList>
            <person name="Medvecky M."/>
            <person name="Cejkova D."/>
            <person name="Polansky O."/>
            <person name="Karasova D."/>
            <person name="Kubasova T."/>
            <person name="Cizek A."/>
            <person name="Rychlik I."/>
        </authorList>
    </citation>
    <scope>NUCLEOTIDE SEQUENCE</scope>
    <source>
        <strain evidence="8">An90</strain>
    </source>
</reference>
<evidence type="ECO:0000313" key="10">
    <source>
        <dbReference type="Proteomes" id="UP000323119"/>
    </source>
</evidence>
<dbReference type="FunFam" id="1.20.1090.10:FF:000001">
    <property type="entry name" value="Aldehyde-alcohol dehydrogenase"/>
    <property type="match status" value="1"/>
</dbReference>
<keyword evidence="3 7" id="KW-0560">Oxidoreductase</keyword>
<dbReference type="FunFam" id="3.40.50.1970:FF:000003">
    <property type="entry name" value="Alcohol dehydrogenase, iron-containing"/>
    <property type="match status" value="1"/>
</dbReference>
<feature type="domain" description="Alcohol dehydrogenase iron-type/glycerol dehydrogenase GldA" evidence="5">
    <location>
        <begin position="10"/>
        <end position="176"/>
    </location>
</feature>
<dbReference type="Pfam" id="PF00465">
    <property type="entry name" value="Fe-ADH"/>
    <property type="match status" value="1"/>
</dbReference>
<dbReference type="CDD" id="cd08176">
    <property type="entry name" value="LPO"/>
    <property type="match status" value="1"/>
</dbReference>
<dbReference type="InterPro" id="IPR018211">
    <property type="entry name" value="ADH_Fe_CS"/>
</dbReference>
<evidence type="ECO:0000256" key="3">
    <source>
        <dbReference type="ARBA" id="ARBA00023002"/>
    </source>
</evidence>
<dbReference type="SUPFAM" id="SSF56796">
    <property type="entry name" value="Dehydroquinate synthase-like"/>
    <property type="match status" value="1"/>
</dbReference>
<dbReference type="NCBIfam" id="NF007911">
    <property type="entry name" value="PRK10624.1"/>
    <property type="match status" value="1"/>
</dbReference>
<dbReference type="InterPro" id="IPR039697">
    <property type="entry name" value="Alcohol_dehydrogenase_Fe"/>
</dbReference>
<dbReference type="eggNOG" id="COG1454">
    <property type="taxonomic scope" value="Bacteria"/>
</dbReference>
<dbReference type="Gene3D" id="1.20.1090.10">
    <property type="entry name" value="Dehydroquinate synthase-like - alpha domain"/>
    <property type="match status" value="1"/>
</dbReference>
<dbReference type="GO" id="GO:0046872">
    <property type="term" value="F:metal ion binding"/>
    <property type="evidence" value="ECO:0007669"/>
    <property type="project" value="InterPro"/>
</dbReference>
<dbReference type="EC" id="1.1.1.77" evidence="7"/>
<evidence type="ECO:0000256" key="4">
    <source>
        <dbReference type="ARBA" id="ARBA00023027"/>
    </source>
</evidence>
<dbReference type="PROSITE" id="PS00913">
    <property type="entry name" value="ADH_IRON_1"/>
    <property type="match status" value="1"/>
</dbReference>
<organism evidence="8 9">
    <name type="scientific">Alistipes onderdonkii</name>
    <dbReference type="NCBI Taxonomy" id="328813"/>
    <lineage>
        <taxon>Bacteria</taxon>
        <taxon>Pseudomonadati</taxon>
        <taxon>Bacteroidota</taxon>
        <taxon>Bacteroidia</taxon>
        <taxon>Bacteroidales</taxon>
        <taxon>Rikenellaceae</taxon>
        <taxon>Alistipes</taxon>
    </lineage>
</organism>
<dbReference type="InterPro" id="IPR056798">
    <property type="entry name" value="ADH_Fe_C"/>
</dbReference>
<dbReference type="PROSITE" id="PS00060">
    <property type="entry name" value="ADH_IRON_2"/>
    <property type="match status" value="1"/>
</dbReference>
<evidence type="ECO:0000259" key="6">
    <source>
        <dbReference type="Pfam" id="PF25137"/>
    </source>
</evidence>
<dbReference type="EMBL" id="NFHB01000004">
    <property type="protein sequence ID" value="OUN03640.1"/>
    <property type="molecule type" value="Genomic_DNA"/>
</dbReference>
<feature type="domain" description="Fe-containing alcohol dehydrogenase-like C-terminal" evidence="6">
    <location>
        <begin position="188"/>
        <end position="384"/>
    </location>
</feature>
<evidence type="ECO:0000256" key="1">
    <source>
        <dbReference type="ARBA" id="ARBA00001962"/>
    </source>
</evidence>
<dbReference type="OrthoDB" id="9801156at2"/>
<dbReference type="Proteomes" id="UP000323119">
    <property type="component" value="Unassembled WGS sequence"/>
</dbReference>
<dbReference type="GO" id="GO:0004022">
    <property type="term" value="F:alcohol dehydrogenase (NAD+) activity"/>
    <property type="evidence" value="ECO:0007669"/>
    <property type="project" value="TreeGrafter"/>
</dbReference>
<keyword evidence="4" id="KW-0520">NAD</keyword>
<dbReference type="Proteomes" id="UP000195772">
    <property type="component" value="Unassembled WGS sequence"/>
</dbReference>
<evidence type="ECO:0000313" key="7">
    <source>
        <dbReference type="EMBL" id="KAA2563754.1"/>
    </source>
</evidence>
<proteinExistence type="inferred from homology"/>
<comment type="similarity">
    <text evidence="2">Belongs to the iron-containing alcohol dehydrogenase family.</text>
</comment>